<gene>
    <name evidence="7" type="primary">atpH</name>
    <name evidence="8" type="ORF">AMJ44_12025</name>
</gene>
<proteinExistence type="inferred from homology"/>
<keyword evidence="7" id="KW-0139">CF(1)</keyword>
<keyword evidence="7" id="KW-1003">Cell membrane</keyword>
<dbReference type="EMBL" id="LIZX01000160">
    <property type="protein sequence ID" value="KPJ64832.1"/>
    <property type="molecule type" value="Genomic_DNA"/>
</dbReference>
<evidence type="ECO:0000256" key="3">
    <source>
        <dbReference type="ARBA" id="ARBA00022781"/>
    </source>
</evidence>
<evidence type="ECO:0000256" key="5">
    <source>
        <dbReference type="ARBA" id="ARBA00023136"/>
    </source>
</evidence>
<evidence type="ECO:0000256" key="6">
    <source>
        <dbReference type="ARBA" id="ARBA00023310"/>
    </source>
</evidence>
<dbReference type="HAMAP" id="MF_01416">
    <property type="entry name" value="ATP_synth_delta_bact"/>
    <property type="match status" value="1"/>
</dbReference>
<comment type="subcellular location">
    <subcellularLocation>
        <location evidence="7">Cell membrane</location>
        <topology evidence="7">Peripheral membrane protein</topology>
    </subcellularLocation>
    <subcellularLocation>
        <location evidence="1">Membrane</location>
    </subcellularLocation>
</comment>
<dbReference type="SUPFAM" id="SSF47928">
    <property type="entry name" value="N-terminal domain of the delta subunit of the F1F0-ATP synthase"/>
    <property type="match status" value="1"/>
</dbReference>
<dbReference type="NCBIfam" id="TIGR01145">
    <property type="entry name" value="ATP_synt_delta"/>
    <property type="match status" value="1"/>
</dbReference>
<keyword evidence="4 7" id="KW-0406">Ion transport</keyword>
<protein>
    <recommendedName>
        <fullName evidence="7">ATP synthase subunit delta</fullName>
    </recommendedName>
    <alternativeName>
        <fullName evidence="7">ATP synthase F(1) sector subunit delta</fullName>
    </alternativeName>
    <alternativeName>
        <fullName evidence="7">F-type ATPase subunit delta</fullName>
        <shortName evidence="7">F-ATPase subunit delta</shortName>
    </alternativeName>
</protein>
<keyword evidence="2 7" id="KW-0813">Transport</keyword>
<reference evidence="8 9" key="1">
    <citation type="journal article" date="2015" name="Microbiome">
        <title>Genomic resolution of linkages in carbon, nitrogen, and sulfur cycling among widespread estuary sediment bacteria.</title>
        <authorList>
            <person name="Baker B.J."/>
            <person name="Lazar C.S."/>
            <person name="Teske A.P."/>
            <person name="Dick G.J."/>
        </authorList>
    </citation>
    <scope>NUCLEOTIDE SEQUENCE [LARGE SCALE GENOMIC DNA]</scope>
    <source>
        <strain evidence="8">DG_54_3</strain>
    </source>
</reference>
<evidence type="ECO:0000256" key="1">
    <source>
        <dbReference type="ARBA" id="ARBA00004370"/>
    </source>
</evidence>
<evidence type="ECO:0000313" key="9">
    <source>
        <dbReference type="Proteomes" id="UP000051861"/>
    </source>
</evidence>
<comment type="function">
    <text evidence="7">F(1)F(0) ATP synthase produces ATP from ADP in the presence of a proton or sodium gradient. F-type ATPases consist of two structural domains, F(1) containing the extramembraneous catalytic core and F(0) containing the membrane proton channel, linked together by a central stalk and a peripheral stalk. During catalysis, ATP synthesis in the catalytic domain of F(1) is coupled via a rotary mechanism of the central stalk subunits to proton translocation.</text>
</comment>
<dbReference type="AlphaFoldDB" id="A0A0S7XQS4"/>
<dbReference type="PRINTS" id="PR00125">
    <property type="entry name" value="ATPASEDELTA"/>
</dbReference>
<dbReference type="GO" id="GO:0005886">
    <property type="term" value="C:plasma membrane"/>
    <property type="evidence" value="ECO:0007669"/>
    <property type="project" value="UniProtKB-SubCell"/>
</dbReference>
<keyword evidence="6 7" id="KW-0066">ATP synthesis</keyword>
<accession>A0A0S7XQS4</accession>
<dbReference type="Pfam" id="PF00213">
    <property type="entry name" value="OSCP"/>
    <property type="match status" value="1"/>
</dbReference>
<keyword evidence="5 7" id="KW-0472">Membrane</keyword>
<dbReference type="GO" id="GO:0046933">
    <property type="term" value="F:proton-transporting ATP synthase activity, rotational mechanism"/>
    <property type="evidence" value="ECO:0007669"/>
    <property type="project" value="UniProtKB-UniRule"/>
</dbReference>
<keyword evidence="3 7" id="KW-0375">Hydrogen ion transport</keyword>
<dbReference type="PANTHER" id="PTHR11910">
    <property type="entry name" value="ATP SYNTHASE DELTA CHAIN"/>
    <property type="match status" value="1"/>
</dbReference>
<dbReference type="Proteomes" id="UP000051861">
    <property type="component" value="Unassembled WGS sequence"/>
</dbReference>
<dbReference type="InterPro" id="IPR000711">
    <property type="entry name" value="ATPase_OSCP/dsu"/>
</dbReference>
<dbReference type="NCBIfam" id="NF004403">
    <property type="entry name" value="PRK05758.2-4"/>
    <property type="match status" value="1"/>
</dbReference>
<evidence type="ECO:0000256" key="4">
    <source>
        <dbReference type="ARBA" id="ARBA00023065"/>
    </source>
</evidence>
<dbReference type="Gene3D" id="1.10.520.20">
    <property type="entry name" value="N-terminal domain of the delta subunit of the F1F0-ATP synthase"/>
    <property type="match status" value="1"/>
</dbReference>
<comment type="caution">
    <text evidence="8">The sequence shown here is derived from an EMBL/GenBank/DDBJ whole genome shotgun (WGS) entry which is preliminary data.</text>
</comment>
<dbReference type="InterPro" id="IPR026015">
    <property type="entry name" value="ATP_synth_OSCP/delta_N_sf"/>
</dbReference>
<comment type="function">
    <text evidence="7">This protein is part of the stalk that links CF(0) to CF(1). It either transmits conformational changes from CF(0) to CF(1) or is implicated in proton conduction.</text>
</comment>
<organism evidence="8 9">
    <name type="scientific">candidate division WOR-1 bacterium DG_54_3</name>
    <dbReference type="NCBI Taxonomy" id="1703775"/>
    <lineage>
        <taxon>Bacteria</taxon>
        <taxon>Bacillati</taxon>
        <taxon>Saganbacteria</taxon>
    </lineage>
</organism>
<evidence type="ECO:0000256" key="2">
    <source>
        <dbReference type="ARBA" id="ARBA00022448"/>
    </source>
</evidence>
<evidence type="ECO:0000256" key="7">
    <source>
        <dbReference type="HAMAP-Rule" id="MF_01416"/>
    </source>
</evidence>
<name>A0A0S7XQS4_UNCSA</name>
<sequence>MIESQVARRYATALFRTAKRIDQVDGILDDLKVIADLLRKDPNLKNFLEAPQILDQYKRELITSAFKDLISEALFSFLVVVLDKHRTEYLQAMAKEYERLVKEDQGVVQARVITTRALDPVSRDRLREELKKTTGKKIEMLLRIDPKIIGGIIVILGNKIIDRSIRHQLDQLKEEMLALTVH</sequence>
<dbReference type="GO" id="GO:0045259">
    <property type="term" value="C:proton-transporting ATP synthase complex"/>
    <property type="evidence" value="ECO:0007669"/>
    <property type="project" value="UniProtKB-KW"/>
</dbReference>
<comment type="similarity">
    <text evidence="7">Belongs to the ATPase delta chain family.</text>
</comment>
<evidence type="ECO:0000313" key="8">
    <source>
        <dbReference type="EMBL" id="KPJ64832.1"/>
    </source>
</evidence>